<evidence type="ECO:0000256" key="3">
    <source>
        <dbReference type="ARBA" id="ARBA00012865"/>
    </source>
</evidence>
<dbReference type="GO" id="GO:0008800">
    <property type="term" value="F:beta-lactamase activity"/>
    <property type="evidence" value="ECO:0007669"/>
    <property type="project" value="UniProtKB-EC"/>
</dbReference>
<dbReference type="EMBL" id="JACIER010000002">
    <property type="protein sequence ID" value="MBB4042754.1"/>
    <property type="molecule type" value="Genomic_DNA"/>
</dbReference>
<dbReference type="GO" id="GO:0046677">
    <property type="term" value="P:response to antibiotic"/>
    <property type="evidence" value="ECO:0007669"/>
    <property type="project" value="InterPro"/>
</dbReference>
<dbReference type="Gene3D" id="3.40.710.10">
    <property type="entry name" value="DD-peptidase/beta-lactamase superfamily"/>
    <property type="match status" value="1"/>
</dbReference>
<gene>
    <name evidence="6" type="ORF">GGR06_000519</name>
</gene>
<keyword evidence="7" id="KW-1185">Reference proteome</keyword>
<dbReference type="NCBIfam" id="NF012099">
    <property type="entry name" value="SubclassA2"/>
    <property type="match status" value="1"/>
</dbReference>
<dbReference type="NCBIfam" id="NF033103">
    <property type="entry name" value="bla_class_A"/>
    <property type="match status" value="1"/>
</dbReference>
<feature type="chain" id="PRO_5033025409" description="beta-lactamase" evidence="4">
    <location>
        <begin position="26"/>
        <end position="308"/>
    </location>
</feature>
<comment type="caution">
    <text evidence="6">The sequence shown here is derived from an EMBL/GenBank/DDBJ whole genome shotgun (WGS) entry which is preliminary data.</text>
</comment>
<dbReference type="InterPro" id="IPR000871">
    <property type="entry name" value="Beta-lactam_class-A"/>
</dbReference>
<dbReference type="AlphaFoldDB" id="A0A840CZC3"/>
<evidence type="ECO:0000313" key="6">
    <source>
        <dbReference type="EMBL" id="MBB4042754.1"/>
    </source>
</evidence>
<comment type="similarity">
    <text evidence="2">Belongs to the class-A beta-lactamase family.</text>
</comment>
<accession>A0A840CZC3</accession>
<dbReference type="EC" id="3.5.2.6" evidence="3"/>
<evidence type="ECO:0000256" key="2">
    <source>
        <dbReference type="ARBA" id="ARBA00009009"/>
    </source>
</evidence>
<proteinExistence type="inferred from homology"/>
<dbReference type="InterPro" id="IPR045155">
    <property type="entry name" value="Beta-lactam_cat"/>
</dbReference>
<reference evidence="6" key="1">
    <citation type="submission" date="2020-08" db="EMBL/GenBank/DDBJ databases">
        <title>Genomic Encyclopedia of Type Strains, Phase IV (KMG-IV): sequencing the most valuable type-strain genomes for metagenomic binning, comparative biology and taxonomic classification.</title>
        <authorList>
            <person name="Goeker M."/>
        </authorList>
    </citation>
    <scope>NUCLEOTIDE SEQUENCE [LARGE SCALE GENOMIC DNA]</scope>
    <source>
        <strain evidence="6">DSM 105720</strain>
    </source>
</reference>
<feature type="signal peptide" evidence="4">
    <location>
        <begin position="1"/>
        <end position="25"/>
    </location>
</feature>
<name>A0A840CZC3_9BACE</name>
<dbReference type="GO" id="GO:0030655">
    <property type="term" value="P:beta-lactam antibiotic catabolic process"/>
    <property type="evidence" value="ECO:0007669"/>
    <property type="project" value="InterPro"/>
</dbReference>
<organism evidence="6 7">
    <name type="scientific">Bacteroides reticulotermitis</name>
    <dbReference type="NCBI Taxonomy" id="1133319"/>
    <lineage>
        <taxon>Bacteria</taxon>
        <taxon>Pseudomonadati</taxon>
        <taxon>Bacteroidota</taxon>
        <taxon>Bacteroidia</taxon>
        <taxon>Bacteroidales</taxon>
        <taxon>Bacteroidaceae</taxon>
        <taxon>Bacteroides</taxon>
    </lineage>
</organism>
<evidence type="ECO:0000259" key="5">
    <source>
        <dbReference type="Pfam" id="PF13354"/>
    </source>
</evidence>
<dbReference type="PANTHER" id="PTHR35333">
    <property type="entry name" value="BETA-LACTAMASE"/>
    <property type="match status" value="1"/>
</dbReference>
<dbReference type="Proteomes" id="UP000560658">
    <property type="component" value="Unassembled WGS sequence"/>
</dbReference>
<protein>
    <recommendedName>
        <fullName evidence="3">beta-lactamase</fullName>
        <ecNumber evidence="3">3.5.2.6</ecNumber>
    </recommendedName>
</protein>
<evidence type="ECO:0000256" key="4">
    <source>
        <dbReference type="SAM" id="SignalP"/>
    </source>
</evidence>
<keyword evidence="4" id="KW-0732">Signal</keyword>
<comment type="catalytic activity">
    <reaction evidence="1">
        <text>a beta-lactam + H2O = a substituted beta-amino acid</text>
        <dbReference type="Rhea" id="RHEA:20401"/>
        <dbReference type="ChEBI" id="CHEBI:15377"/>
        <dbReference type="ChEBI" id="CHEBI:35627"/>
        <dbReference type="ChEBI" id="CHEBI:140347"/>
        <dbReference type="EC" id="3.5.2.6"/>
    </reaction>
</comment>
<sequence length="308" mass="34101">MKRFINNKSMFVSLLCLLLPIGLHARHSELNTRLAQAIEGKKAEVGIAVIIDGKDTIALNNETRYPTMSVYKFHQALALANYMEQRNLPFETILGITQSDLKPDTYSPLRDQYPNGGINMSVAELLKYTLQQSDNNACDILFRYQGGTGAVNRYIHSLGITDCLISATEEEMHQDLERCYQNWTTPVAAAGLVDLFLRKPLFGAAYKDFIYQTMVECQTGKDRLPAPLTDKGVIIGHKTGTGGLNAQGQLIGTNDIGFILLPNGHRYSIAVLIKDSEENPQATSGLIGEISRIVYEYVLKLTSAPTQL</sequence>
<dbReference type="InterPro" id="IPR012338">
    <property type="entry name" value="Beta-lactam/transpept-like"/>
</dbReference>
<dbReference type="SUPFAM" id="SSF56601">
    <property type="entry name" value="beta-lactamase/transpeptidase-like"/>
    <property type="match status" value="1"/>
</dbReference>
<evidence type="ECO:0000313" key="7">
    <source>
        <dbReference type="Proteomes" id="UP000560658"/>
    </source>
</evidence>
<dbReference type="PANTHER" id="PTHR35333:SF3">
    <property type="entry name" value="BETA-LACTAMASE-TYPE TRANSPEPTIDASE FOLD CONTAINING PROTEIN"/>
    <property type="match status" value="1"/>
</dbReference>
<keyword evidence="6" id="KW-0378">Hydrolase</keyword>
<dbReference type="Pfam" id="PF13354">
    <property type="entry name" value="Beta-lactamase2"/>
    <property type="match status" value="1"/>
</dbReference>
<evidence type="ECO:0000256" key="1">
    <source>
        <dbReference type="ARBA" id="ARBA00001526"/>
    </source>
</evidence>
<feature type="domain" description="Beta-lactamase class A catalytic" evidence="5">
    <location>
        <begin position="52"/>
        <end position="272"/>
    </location>
</feature>